<sequence length="75" mass="8362">MDEVKAEPDSEGEIQDSQLIKQESPTEEVPEPFAFAAVKIEAEVDTDEAVEVKVEPDIEVDFEEYHVDVNAVSLL</sequence>
<evidence type="ECO:0000313" key="2">
    <source>
        <dbReference type="EMBL" id="AGM32257.1"/>
    </source>
</evidence>
<protein>
    <submittedName>
        <fullName evidence="2">Uncharacterized protein</fullName>
    </submittedName>
</protein>
<dbReference type="AlphaFoldDB" id="R4V0U8"/>
<dbReference type="EMBL" id="KC632443">
    <property type="protein sequence ID" value="AGM32257.1"/>
    <property type="molecule type" value="mRNA"/>
</dbReference>
<proteinExistence type="evidence at transcript level"/>
<organism evidence="2">
    <name type="scientific">Coptotermes formosanus</name>
    <name type="common">Formosan subterranean termite</name>
    <dbReference type="NCBI Taxonomy" id="36987"/>
    <lineage>
        <taxon>Eukaryota</taxon>
        <taxon>Metazoa</taxon>
        <taxon>Ecdysozoa</taxon>
        <taxon>Arthropoda</taxon>
        <taxon>Hexapoda</taxon>
        <taxon>Insecta</taxon>
        <taxon>Pterygota</taxon>
        <taxon>Neoptera</taxon>
        <taxon>Polyneoptera</taxon>
        <taxon>Dictyoptera</taxon>
        <taxon>Blattodea</taxon>
        <taxon>Blattoidea</taxon>
        <taxon>Termitoidae</taxon>
        <taxon>Rhinotermitidae</taxon>
        <taxon>Coptotermes</taxon>
    </lineage>
</organism>
<feature type="region of interest" description="Disordered" evidence="1">
    <location>
        <begin position="1"/>
        <end position="28"/>
    </location>
</feature>
<name>R4V0U8_COPFO</name>
<evidence type="ECO:0000256" key="1">
    <source>
        <dbReference type="SAM" id="MobiDB-lite"/>
    </source>
</evidence>
<reference evidence="2" key="1">
    <citation type="submission" date="2013-02" db="EMBL/GenBank/DDBJ databases">
        <title>Immune-Related transcriptome of Coptotermes formosanus Shiraki workers: the defense mechanism.</title>
        <authorList>
            <person name="Hussain A."/>
            <person name="Li Y.F."/>
            <person name="Wen S.Y."/>
        </authorList>
    </citation>
    <scope>NUCLEOTIDE SEQUENCE</scope>
</reference>
<accession>R4V0U8</accession>